<organism evidence="2 3">
    <name type="scientific">Bordetella genomosp. 9</name>
    <dbReference type="NCBI Taxonomy" id="1416803"/>
    <lineage>
        <taxon>Bacteria</taxon>
        <taxon>Pseudomonadati</taxon>
        <taxon>Pseudomonadota</taxon>
        <taxon>Betaproteobacteria</taxon>
        <taxon>Burkholderiales</taxon>
        <taxon>Alcaligenaceae</taxon>
        <taxon>Bordetella</taxon>
    </lineage>
</organism>
<keyword evidence="1" id="KW-1133">Transmembrane helix</keyword>
<dbReference type="EMBL" id="NEVJ01000003">
    <property type="protein sequence ID" value="OZI20495.1"/>
    <property type="molecule type" value="Genomic_DNA"/>
</dbReference>
<dbReference type="Proteomes" id="UP000216857">
    <property type="component" value="Unassembled WGS sequence"/>
</dbReference>
<feature type="transmembrane region" description="Helical" evidence="1">
    <location>
        <begin position="55"/>
        <end position="73"/>
    </location>
</feature>
<keyword evidence="3" id="KW-1185">Reference proteome</keyword>
<name>A0A261R646_9BORD</name>
<gene>
    <name evidence="2" type="ORF">CAL26_23665</name>
</gene>
<keyword evidence="1" id="KW-0472">Membrane</keyword>
<comment type="caution">
    <text evidence="2">The sequence shown here is derived from an EMBL/GenBank/DDBJ whole genome shotgun (WGS) entry which is preliminary data.</text>
</comment>
<evidence type="ECO:0000313" key="3">
    <source>
        <dbReference type="Proteomes" id="UP000216857"/>
    </source>
</evidence>
<keyword evidence="1" id="KW-0812">Transmembrane</keyword>
<proteinExistence type="predicted"/>
<evidence type="ECO:0000256" key="1">
    <source>
        <dbReference type="SAM" id="Phobius"/>
    </source>
</evidence>
<sequence>MKKLLADEWSEVKRWWSVWVGLATLGILIALPILADHWTSDLMPLLVQYFPTSEKAIGPAIGVALTVLARIANQRFIYGLIRRRVARLLGRKEEELGDG</sequence>
<accession>A0A261R646</accession>
<dbReference type="RefSeq" id="WP_094849088.1">
    <property type="nucleotide sequence ID" value="NZ_NEVJ01000003.1"/>
</dbReference>
<protein>
    <submittedName>
        <fullName evidence="2">Uncharacterized protein</fullName>
    </submittedName>
</protein>
<reference evidence="2" key="1">
    <citation type="submission" date="2017-05" db="EMBL/GenBank/DDBJ databases">
        <title>Complete and WGS of Bordetella genogroups.</title>
        <authorList>
            <person name="Spilker T."/>
            <person name="Lipuma J."/>
        </authorList>
    </citation>
    <scope>NUCLEOTIDE SEQUENCE</scope>
    <source>
        <strain evidence="2">AU21707</strain>
    </source>
</reference>
<feature type="transmembrane region" description="Helical" evidence="1">
    <location>
        <begin position="16"/>
        <end position="35"/>
    </location>
</feature>
<dbReference type="AlphaFoldDB" id="A0A261R646"/>
<evidence type="ECO:0000313" key="2">
    <source>
        <dbReference type="EMBL" id="OZI20495.1"/>
    </source>
</evidence>